<dbReference type="GO" id="GO:0031902">
    <property type="term" value="C:late endosome membrane"/>
    <property type="evidence" value="ECO:0007669"/>
    <property type="project" value="TreeGrafter"/>
</dbReference>
<dbReference type="Gene3D" id="3.40.50.150">
    <property type="entry name" value="Vaccinia Virus protein VP39"/>
    <property type="match status" value="1"/>
</dbReference>
<dbReference type="InterPro" id="IPR053202">
    <property type="entry name" value="EGF_Rcpt_Signaling_Reg"/>
</dbReference>
<dbReference type="PANTHER" id="PTHR34009">
    <property type="entry name" value="PROTEIN STAR"/>
    <property type="match status" value="1"/>
</dbReference>
<dbReference type="GO" id="GO:0016197">
    <property type="term" value="P:endosomal transport"/>
    <property type="evidence" value="ECO:0007669"/>
    <property type="project" value="TreeGrafter"/>
</dbReference>
<feature type="domain" description="Methyltransferase FkbM" evidence="1">
    <location>
        <begin position="144"/>
        <end position="223"/>
    </location>
</feature>
<evidence type="ECO:0000313" key="2">
    <source>
        <dbReference type="EMBL" id="KAK2721929.1"/>
    </source>
</evidence>
<dbReference type="SUPFAM" id="SSF53335">
    <property type="entry name" value="S-adenosyl-L-methionine-dependent methyltransferases"/>
    <property type="match status" value="1"/>
</dbReference>
<dbReference type="GO" id="GO:0005794">
    <property type="term" value="C:Golgi apparatus"/>
    <property type="evidence" value="ECO:0007669"/>
    <property type="project" value="TreeGrafter"/>
</dbReference>
<dbReference type="InterPro" id="IPR006342">
    <property type="entry name" value="FkbM_mtfrase"/>
</dbReference>
<dbReference type="GO" id="GO:0006888">
    <property type="term" value="P:endoplasmic reticulum to Golgi vesicle-mediated transport"/>
    <property type="evidence" value="ECO:0007669"/>
    <property type="project" value="TreeGrafter"/>
</dbReference>
<evidence type="ECO:0000259" key="1">
    <source>
        <dbReference type="Pfam" id="PF05050"/>
    </source>
</evidence>
<evidence type="ECO:0000313" key="3">
    <source>
        <dbReference type="Proteomes" id="UP001187531"/>
    </source>
</evidence>
<dbReference type="EMBL" id="JAVRJZ010000005">
    <property type="protein sequence ID" value="KAK2721929.1"/>
    <property type="molecule type" value="Genomic_DNA"/>
</dbReference>
<dbReference type="PANTHER" id="PTHR34009:SF2">
    <property type="entry name" value="PROTEIN STAR"/>
    <property type="match status" value="1"/>
</dbReference>
<reference evidence="2" key="1">
    <citation type="submission" date="2023-07" db="EMBL/GenBank/DDBJ databases">
        <title>Chromosome-level genome assembly of Artemia franciscana.</title>
        <authorList>
            <person name="Jo E."/>
        </authorList>
    </citation>
    <scope>NUCLEOTIDE SEQUENCE</scope>
    <source>
        <tissue evidence="2">Whole body</tissue>
    </source>
</reference>
<dbReference type="GO" id="GO:0005789">
    <property type="term" value="C:endoplasmic reticulum membrane"/>
    <property type="evidence" value="ECO:0007669"/>
    <property type="project" value="TreeGrafter"/>
</dbReference>
<comment type="caution">
    <text evidence="2">The sequence shown here is derived from an EMBL/GenBank/DDBJ whole genome shotgun (WGS) entry which is preliminary data.</text>
</comment>
<keyword evidence="3" id="KW-1185">Reference proteome</keyword>
<dbReference type="Pfam" id="PF05050">
    <property type="entry name" value="Methyltransf_21"/>
    <property type="match status" value="1"/>
</dbReference>
<gene>
    <name evidence="2" type="ORF">QYM36_002483</name>
</gene>
<dbReference type="Proteomes" id="UP001187531">
    <property type="component" value="Unassembled WGS sequence"/>
</dbReference>
<dbReference type="GO" id="GO:0005886">
    <property type="term" value="C:plasma membrane"/>
    <property type="evidence" value="ECO:0007669"/>
    <property type="project" value="TreeGrafter"/>
</dbReference>
<name>A0AA88I7V6_ARTSF</name>
<proteinExistence type="predicted"/>
<protein>
    <recommendedName>
        <fullName evidence="1">Methyltransferase FkbM domain-containing protein</fullName>
    </recommendedName>
</protein>
<accession>A0AA88I7V6</accession>
<sequence>MISIIDLINDASISMNDQYVLECIRNGFLNAKSNDAYNLNAPNKKNPSMGQAQLLIKLLKNKTNGFFVECGALDGETRSNTLYMERFLVGKVSLLKLILLITESWRQKIGKLGRYLPALALNPIPVTFEMRRNQGRIAKNQGNRSVKRGEVQVQCFPLYSILLALNQTVVDYFSLDVEGAELGVLRTIPFDKIDIKTLSVEFIHSAEGKAAIREHMEDRGYKMVQEITHPDWLANDFIFVKESLLV</sequence>
<organism evidence="2 3">
    <name type="scientific">Artemia franciscana</name>
    <name type="common">Brine shrimp</name>
    <name type="synonym">Artemia sanfranciscana</name>
    <dbReference type="NCBI Taxonomy" id="6661"/>
    <lineage>
        <taxon>Eukaryota</taxon>
        <taxon>Metazoa</taxon>
        <taxon>Ecdysozoa</taxon>
        <taxon>Arthropoda</taxon>
        <taxon>Crustacea</taxon>
        <taxon>Branchiopoda</taxon>
        <taxon>Anostraca</taxon>
        <taxon>Artemiidae</taxon>
        <taxon>Artemia</taxon>
    </lineage>
</organism>
<dbReference type="AlphaFoldDB" id="A0AA88I7V6"/>
<dbReference type="InterPro" id="IPR029063">
    <property type="entry name" value="SAM-dependent_MTases_sf"/>
</dbReference>